<sequence length="142" mass="15486">MAGKTMKMIQEELTAKEEQLRILQAEINLLRSLLARANGDPDPTVARKRAPRSNVKNLILALLQETGTAGLNAAIAVEMAEKRGQKLERGSASSLLSRLKSDGTITYDNDRYRLKGIEPENPNSTGWTSNVHPHPASKGLLG</sequence>
<dbReference type="EMBL" id="PZJX01000047">
    <property type="protein sequence ID" value="PTE07441.1"/>
    <property type="molecule type" value="Genomic_DNA"/>
</dbReference>
<organism evidence="3 4">
    <name type="scientific">Mesorhizobium helmanticense</name>
    <dbReference type="NCBI Taxonomy" id="1776423"/>
    <lineage>
        <taxon>Bacteria</taxon>
        <taxon>Pseudomonadati</taxon>
        <taxon>Pseudomonadota</taxon>
        <taxon>Alphaproteobacteria</taxon>
        <taxon>Hyphomicrobiales</taxon>
        <taxon>Phyllobacteriaceae</taxon>
        <taxon>Mesorhizobium</taxon>
    </lineage>
</organism>
<feature type="coiled-coil region" evidence="1">
    <location>
        <begin position="6"/>
        <end position="40"/>
    </location>
</feature>
<evidence type="ECO:0000256" key="1">
    <source>
        <dbReference type="SAM" id="Coils"/>
    </source>
</evidence>
<reference evidence="3 4" key="1">
    <citation type="submission" date="2018-03" db="EMBL/GenBank/DDBJ databases">
        <title>Genome sequence of the symbiotic type strain Mesorhizobium helmanticense CSLC115NT isolated from Lotus corniculatus nodules.</title>
        <authorList>
            <person name="Sannazzaro A.I."/>
            <person name="Torres Tejerizo G.A."/>
            <person name="Dip D."/>
            <person name="Caballero M."/>
            <person name="Pistorio M."/>
            <person name="Estrella M.J."/>
        </authorList>
    </citation>
    <scope>NUCLEOTIDE SEQUENCE [LARGE SCALE GENOMIC DNA]</scope>
    <source>
        <strain evidence="3 4">CSLC115N</strain>
    </source>
</reference>
<feature type="region of interest" description="Disordered" evidence="2">
    <location>
        <begin position="110"/>
        <end position="142"/>
    </location>
</feature>
<gene>
    <name evidence="3" type="ORF">C9427_25225</name>
</gene>
<keyword evidence="1" id="KW-0175">Coiled coil</keyword>
<comment type="caution">
    <text evidence="3">The sequence shown here is derived from an EMBL/GenBank/DDBJ whole genome shotgun (WGS) entry which is preliminary data.</text>
</comment>
<protein>
    <submittedName>
        <fullName evidence="3">Uncharacterized protein</fullName>
    </submittedName>
</protein>
<evidence type="ECO:0000313" key="4">
    <source>
        <dbReference type="Proteomes" id="UP000240259"/>
    </source>
</evidence>
<evidence type="ECO:0000313" key="3">
    <source>
        <dbReference type="EMBL" id="PTE07441.1"/>
    </source>
</evidence>
<dbReference type="RefSeq" id="WP_146172593.1">
    <property type="nucleotide sequence ID" value="NZ_PZJX01000047.1"/>
</dbReference>
<dbReference type="Proteomes" id="UP000240259">
    <property type="component" value="Unassembled WGS sequence"/>
</dbReference>
<accession>A0A2T4IP62</accession>
<keyword evidence="4" id="KW-1185">Reference proteome</keyword>
<feature type="compositionally biased region" description="Polar residues" evidence="2">
    <location>
        <begin position="121"/>
        <end position="131"/>
    </location>
</feature>
<name>A0A2T4IP62_9HYPH</name>
<dbReference type="OrthoDB" id="7860680at2"/>
<dbReference type="AlphaFoldDB" id="A0A2T4IP62"/>
<proteinExistence type="predicted"/>
<evidence type="ECO:0000256" key="2">
    <source>
        <dbReference type="SAM" id="MobiDB-lite"/>
    </source>
</evidence>